<feature type="non-terminal residue" evidence="1">
    <location>
        <position position="1"/>
    </location>
</feature>
<dbReference type="EMBL" id="KV749436">
    <property type="protein sequence ID" value="OCL09451.1"/>
    <property type="molecule type" value="Genomic_DNA"/>
</dbReference>
<reference evidence="1 2" key="1">
    <citation type="journal article" date="2016" name="Nat. Commun.">
        <title>Ectomycorrhizal ecology is imprinted in the genome of the dominant symbiotic fungus Cenococcum geophilum.</title>
        <authorList>
            <consortium name="DOE Joint Genome Institute"/>
            <person name="Peter M."/>
            <person name="Kohler A."/>
            <person name="Ohm R.A."/>
            <person name="Kuo A."/>
            <person name="Krutzmann J."/>
            <person name="Morin E."/>
            <person name="Arend M."/>
            <person name="Barry K.W."/>
            <person name="Binder M."/>
            <person name="Choi C."/>
            <person name="Clum A."/>
            <person name="Copeland A."/>
            <person name="Grisel N."/>
            <person name="Haridas S."/>
            <person name="Kipfer T."/>
            <person name="LaButti K."/>
            <person name="Lindquist E."/>
            <person name="Lipzen A."/>
            <person name="Maire R."/>
            <person name="Meier B."/>
            <person name="Mihaltcheva S."/>
            <person name="Molinier V."/>
            <person name="Murat C."/>
            <person name="Poggeler S."/>
            <person name="Quandt C.A."/>
            <person name="Sperisen C."/>
            <person name="Tritt A."/>
            <person name="Tisserant E."/>
            <person name="Crous P.W."/>
            <person name="Henrissat B."/>
            <person name="Nehls U."/>
            <person name="Egli S."/>
            <person name="Spatafora J.W."/>
            <person name="Grigoriev I.V."/>
            <person name="Martin F.M."/>
        </authorList>
    </citation>
    <scope>NUCLEOTIDE SEQUENCE [LARGE SCALE GENOMIC DNA]</scope>
    <source>
        <strain evidence="1 2">CBS 207.34</strain>
    </source>
</reference>
<protein>
    <submittedName>
        <fullName evidence="1">Uncharacterized protein</fullName>
    </submittedName>
</protein>
<evidence type="ECO:0000313" key="1">
    <source>
        <dbReference type="EMBL" id="OCL09451.1"/>
    </source>
</evidence>
<proteinExistence type="predicted"/>
<dbReference type="AlphaFoldDB" id="A0A8E2F2P0"/>
<keyword evidence="2" id="KW-1185">Reference proteome</keyword>
<sequence>PHTGSLGYLHLEPCGAVLKDNAKGAVISVGAISVLAVWRRGHRSVVNKAEINVKLGMQRG</sequence>
<dbReference type="Proteomes" id="UP000250140">
    <property type="component" value="Unassembled WGS sequence"/>
</dbReference>
<evidence type="ECO:0000313" key="2">
    <source>
        <dbReference type="Proteomes" id="UP000250140"/>
    </source>
</evidence>
<organism evidence="1 2">
    <name type="scientific">Glonium stellatum</name>
    <dbReference type="NCBI Taxonomy" id="574774"/>
    <lineage>
        <taxon>Eukaryota</taxon>
        <taxon>Fungi</taxon>
        <taxon>Dikarya</taxon>
        <taxon>Ascomycota</taxon>
        <taxon>Pezizomycotina</taxon>
        <taxon>Dothideomycetes</taxon>
        <taxon>Pleosporomycetidae</taxon>
        <taxon>Gloniales</taxon>
        <taxon>Gloniaceae</taxon>
        <taxon>Glonium</taxon>
    </lineage>
</organism>
<accession>A0A8E2F2P0</accession>
<name>A0A8E2F2P0_9PEZI</name>
<gene>
    <name evidence="1" type="ORF">AOQ84DRAFT_291217</name>
</gene>